<dbReference type="PROSITE" id="PS00107">
    <property type="entry name" value="PROTEIN_KINASE_ATP"/>
    <property type="match status" value="1"/>
</dbReference>
<keyword evidence="1" id="KW-0067">ATP-binding</keyword>
<keyword evidence="2" id="KW-0472">Membrane</keyword>
<proteinExistence type="predicted"/>
<sequence length="572" mass="62280">MFKGPLKRVASGDGLIVLGTLIGLLFAGLVPGVRALDAHLYRFAETLFEPASVSAPVVVAHTGRSGESSWEERLTHVAAWLDRARSATQSAAAVAWVLDEHTRNALIWSPEGQALRQRLDDAGVLLGVPAEDFAGLAIASWPAKAARNVEPGEGQTPLAKASILNPVYREARLIDSEITRFEALPVLEAQALAVTRPLLWHVNERIVPDLALQVYARTGGHIEFAEGGLRAGGVFIPTDRFGRIYPRYSTAVERFPSVREVDIRDLGSRQGGPSLSGQIIILGAADDPIVRDLAASVVSLYAPALTYTPGWAVTAEKALLLLFALYLLFVLPFLRAPVAALLTLILVLVSLGGMMGVYASHGQWVSLAAPLLLLTGGYAIAQITNTLRRHRRHLTREADAARVALARRQLEDADLEAALARIESCETSDAVLDVLYDIGIGYERRRHYEQAAKVFQTILRRRRKYRDTSARIAKLSQLHATSAWQPGQTYGAASMLIPEEGLARPVLGRYELERELGRGSMGVVYLGVDPKIGRPVAVKTLDLTSLDEDPDEFRARFSGKQKRPGDSVTPIL</sequence>
<accession>A0A3E0WV97</accession>
<evidence type="ECO:0000313" key="3">
    <source>
        <dbReference type="EMBL" id="RFA36091.1"/>
    </source>
</evidence>
<gene>
    <name evidence="3" type="ORF">CAL65_11590</name>
</gene>
<reference evidence="4" key="1">
    <citation type="submission" date="2017-05" db="EMBL/GenBank/DDBJ databases">
        <authorList>
            <person name="Sharma S."/>
            <person name="Sidhu C."/>
            <person name="Pinnaka A.K."/>
        </authorList>
    </citation>
    <scope>NUCLEOTIDE SEQUENCE [LARGE SCALE GENOMIC DNA]</scope>
    <source>
        <strain evidence="4">AK93</strain>
    </source>
</reference>
<dbReference type="Gene3D" id="3.30.200.20">
    <property type="entry name" value="Phosphorylase Kinase, domain 1"/>
    <property type="match status" value="1"/>
</dbReference>
<evidence type="ECO:0008006" key="5">
    <source>
        <dbReference type="Google" id="ProtNLM"/>
    </source>
</evidence>
<dbReference type="SUPFAM" id="SSF56112">
    <property type="entry name" value="Protein kinase-like (PK-like)"/>
    <property type="match status" value="1"/>
</dbReference>
<dbReference type="GO" id="GO:0005524">
    <property type="term" value="F:ATP binding"/>
    <property type="evidence" value="ECO:0007669"/>
    <property type="project" value="UniProtKB-UniRule"/>
</dbReference>
<dbReference type="InterPro" id="IPR011009">
    <property type="entry name" value="Kinase-like_dom_sf"/>
</dbReference>
<feature type="transmembrane region" description="Helical" evidence="2">
    <location>
        <begin position="338"/>
        <end position="358"/>
    </location>
</feature>
<keyword evidence="1" id="KW-0547">Nucleotide-binding</keyword>
<feature type="transmembrane region" description="Helical" evidence="2">
    <location>
        <begin position="310"/>
        <end position="331"/>
    </location>
</feature>
<protein>
    <recommendedName>
        <fullName evidence="5">Protein kinase domain-containing protein</fullName>
    </recommendedName>
</protein>
<evidence type="ECO:0000256" key="2">
    <source>
        <dbReference type="SAM" id="Phobius"/>
    </source>
</evidence>
<feature type="binding site" evidence="1">
    <location>
        <position position="539"/>
    </location>
    <ligand>
        <name>ATP</name>
        <dbReference type="ChEBI" id="CHEBI:30616"/>
    </ligand>
</feature>
<comment type="caution">
    <text evidence="3">The sequence shown here is derived from an EMBL/GenBank/DDBJ whole genome shotgun (WGS) entry which is preliminary data.</text>
</comment>
<dbReference type="EMBL" id="NFZW01000010">
    <property type="protein sequence ID" value="RFA36091.1"/>
    <property type="molecule type" value="Genomic_DNA"/>
</dbReference>
<evidence type="ECO:0000256" key="1">
    <source>
        <dbReference type="PROSITE-ProRule" id="PRU10141"/>
    </source>
</evidence>
<keyword evidence="2" id="KW-0812">Transmembrane</keyword>
<feature type="transmembrane region" description="Helical" evidence="2">
    <location>
        <begin position="364"/>
        <end position="383"/>
    </location>
</feature>
<evidence type="ECO:0000313" key="4">
    <source>
        <dbReference type="Proteomes" id="UP000256763"/>
    </source>
</evidence>
<dbReference type="OrthoDB" id="9801841at2"/>
<dbReference type="Proteomes" id="UP000256763">
    <property type="component" value="Unassembled WGS sequence"/>
</dbReference>
<name>A0A3E0WV97_9GAMM</name>
<keyword evidence="2" id="KW-1133">Transmembrane helix</keyword>
<dbReference type="InterPro" id="IPR017441">
    <property type="entry name" value="Protein_kinase_ATP_BS"/>
</dbReference>
<keyword evidence="4" id="KW-1185">Reference proteome</keyword>
<dbReference type="AlphaFoldDB" id="A0A3E0WV97"/>
<organism evidence="3 4">
    <name type="scientific">Alkalilimnicola ehrlichii</name>
    <dbReference type="NCBI Taxonomy" id="351052"/>
    <lineage>
        <taxon>Bacteria</taxon>
        <taxon>Pseudomonadati</taxon>
        <taxon>Pseudomonadota</taxon>
        <taxon>Gammaproteobacteria</taxon>
        <taxon>Chromatiales</taxon>
        <taxon>Ectothiorhodospiraceae</taxon>
        <taxon>Alkalilimnicola</taxon>
    </lineage>
</organism>
<dbReference type="RefSeq" id="WP_116302238.1">
    <property type="nucleotide sequence ID" value="NZ_NFZV01000009.1"/>
</dbReference>